<dbReference type="EMBL" id="VFJC01000012">
    <property type="protein sequence ID" value="KAB5559264.1"/>
    <property type="molecule type" value="Genomic_DNA"/>
</dbReference>
<dbReference type="Proteomes" id="UP000327468">
    <property type="component" value="Chromosome 11"/>
</dbReference>
<keyword evidence="7" id="KW-0458">Lysosome</keyword>
<keyword evidence="7" id="KW-0676">Redox-active center</keyword>
<reference evidence="9 10" key="1">
    <citation type="submission" date="2019-06" db="EMBL/GenBank/DDBJ databases">
        <title>A chromosome-scale genome assembly of the striped catfish, Pangasianodon hypophthalmus.</title>
        <authorList>
            <person name="Wen M."/>
            <person name="Zahm M."/>
            <person name="Roques C."/>
            <person name="Cabau C."/>
            <person name="Klopp C."/>
            <person name="Donnadieu C."/>
            <person name="Jouanno E."/>
            <person name="Avarre J.-C."/>
            <person name="Campet M."/>
            <person name="Ha T.T.T."/>
            <person name="Dugue R."/>
            <person name="Lampietro C."/>
            <person name="Louis A."/>
            <person name="Herpin A."/>
            <person name="Echchiki A."/>
            <person name="Berthelot C."/>
            <person name="Parey E."/>
            <person name="Roest-Crollius H."/>
            <person name="Braasch I."/>
            <person name="Postlethwait J."/>
            <person name="Bobe J."/>
            <person name="Montfort J."/>
            <person name="Bouchez O."/>
            <person name="Begum T."/>
            <person name="Schartl M."/>
            <person name="Guiguen Y."/>
        </authorList>
    </citation>
    <scope>NUCLEOTIDE SEQUENCE [LARGE SCALE GENOMIC DNA]</scope>
    <source>
        <strain evidence="9 10">Indonesia</strain>
        <tissue evidence="9">Blood</tissue>
    </source>
</reference>
<dbReference type="SUPFAM" id="SSF56968">
    <property type="entry name" value="Lipovitellin-phosvitin complex, beta-sheet shell regions"/>
    <property type="match status" value="1"/>
</dbReference>
<comment type="similarity">
    <text evidence="1 7">Belongs to the GILT family.</text>
</comment>
<dbReference type="InterPro" id="IPR015258">
    <property type="entry name" value="Vitellinogen_b-sht_shell"/>
</dbReference>
<comment type="subunit">
    <text evidence="2 7">Dimer; disulfide-linked.</text>
</comment>
<comment type="subcellular location">
    <subcellularLocation>
        <location evidence="7">Secreted</location>
    </subcellularLocation>
    <subcellularLocation>
        <location evidence="7">Lysosome</location>
    </subcellularLocation>
</comment>
<dbReference type="EC" id="1.8.-.-" evidence="7"/>
<dbReference type="GO" id="GO:0005319">
    <property type="term" value="F:lipid transporter activity"/>
    <property type="evidence" value="ECO:0007669"/>
    <property type="project" value="InterPro"/>
</dbReference>
<evidence type="ECO:0000313" key="10">
    <source>
        <dbReference type="Proteomes" id="UP000327468"/>
    </source>
</evidence>
<evidence type="ECO:0000256" key="6">
    <source>
        <dbReference type="ARBA" id="ARBA00023180"/>
    </source>
</evidence>
<comment type="function">
    <text evidence="7">Lysosomal thiol reductase that can reduce protein disulfide bonds. Facilitates the complete unfolding of proteins destined for lysosomal degradation. Plays an important role in antigen processing.</text>
</comment>
<dbReference type="InterPro" id="IPR015819">
    <property type="entry name" value="Lipid_transp_b-sht_shell"/>
</dbReference>
<dbReference type="PROSITE" id="PS51110">
    <property type="entry name" value="SAP_A"/>
    <property type="match status" value="1"/>
</dbReference>
<protein>
    <recommendedName>
        <fullName evidence="7">Gamma-interferon-inducible lysosomal thiol reductase</fullName>
        <ecNumber evidence="7">1.8.-.-</ecNumber>
    </recommendedName>
    <alternativeName>
        <fullName evidence="7">Gamma-interferon-inducible protein IP-30</fullName>
    </alternativeName>
</protein>
<proteinExistence type="inferred from homology"/>
<comment type="caution">
    <text evidence="9">The sequence shown here is derived from an EMBL/GenBank/DDBJ whole genome shotgun (WGS) entry which is preliminary data.</text>
</comment>
<keyword evidence="10" id="KW-1185">Reference proteome</keyword>
<keyword evidence="5 7" id="KW-1015">Disulfide bond</keyword>
<evidence type="ECO:0000259" key="8">
    <source>
        <dbReference type="PROSITE" id="PS51110"/>
    </source>
</evidence>
<dbReference type="PANTHER" id="PTHR13234">
    <property type="entry name" value="GAMMA-INTERFERON INDUCIBLE LYSOSOMAL THIOL REDUCTASE GILT"/>
    <property type="match status" value="1"/>
</dbReference>
<name>A0A5N5MVZ2_PANHP</name>
<dbReference type="Pfam" id="PF02199">
    <property type="entry name" value="SapA"/>
    <property type="match status" value="1"/>
</dbReference>
<keyword evidence="7" id="KW-0560">Oxidoreductase</keyword>
<dbReference type="Pfam" id="PF09175">
    <property type="entry name" value="Vit_b-sht_shell"/>
    <property type="match status" value="1"/>
</dbReference>
<dbReference type="InterPro" id="IPR003119">
    <property type="entry name" value="SAP_A"/>
</dbReference>
<dbReference type="GO" id="GO:0005576">
    <property type="term" value="C:extracellular region"/>
    <property type="evidence" value="ECO:0007669"/>
    <property type="project" value="UniProtKB-SubCell"/>
</dbReference>
<evidence type="ECO:0000256" key="3">
    <source>
        <dbReference type="ARBA" id="ARBA00022525"/>
    </source>
</evidence>
<accession>A0A5N5MVZ2</accession>
<keyword evidence="6 7" id="KW-0325">Glycoprotein</keyword>
<feature type="domain" description="Saposin A-type" evidence="8">
    <location>
        <begin position="62"/>
        <end position="102"/>
    </location>
</feature>
<dbReference type="InterPro" id="IPR004911">
    <property type="entry name" value="Interferon-induced_GILT"/>
</dbReference>
<dbReference type="InterPro" id="IPR037088">
    <property type="entry name" value="Vitellinogen_b-sht_shell_sf"/>
</dbReference>
<evidence type="ECO:0000256" key="5">
    <source>
        <dbReference type="ARBA" id="ARBA00023157"/>
    </source>
</evidence>
<evidence type="ECO:0000256" key="1">
    <source>
        <dbReference type="ARBA" id="ARBA00005679"/>
    </source>
</evidence>
<evidence type="ECO:0000313" key="9">
    <source>
        <dbReference type="EMBL" id="KAB5559264.1"/>
    </source>
</evidence>
<sequence length="300" mass="33567">MVKVLALSPNVKLLGYEATVYYTPDRQKDDIEIIISEAAEETNWKICVDANIDKIQTGAKKCQTDSHSCGYPPSQWCSSLEIAVECGVQKQCLELNATRPDPSVPPVEVAVYYESLCPGCRTFLTGQLFPTWTMLRDIMRVRLVPYGNAKELPEQNLFSCQHGKQECQANMIEACILNVTGHAAFPIIHCMESSADVINAAQPCLQLYAPSVKWGTVESCMRGSLGHQLMHENTLKTRGLRPQHTHVPWVTINGVYTDDLEDKAMSTLFSLICKLYKGIKPPTCTGARMKRDQSFCYSFF</sequence>
<dbReference type="AlphaFoldDB" id="A0A5N5MVZ2"/>
<evidence type="ECO:0000256" key="4">
    <source>
        <dbReference type="ARBA" id="ARBA00022729"/>
    </source>
</evidence>
<dbReference type="GO" id="GO:0016671">
    <property type="term" value="F:oxidoreductase activity, acting on a sulfur group of donors, disulfide as acceptor"/>
    <property type="evidence" value="ECO:0007669"/>
    <property type="project" value="UniProtKB-UniRule"/>
</dbReference>
<dbReference type="Pfam" id="PF03227">
    <property type="entry name" value="GILT"/>
    <property type="match status" value="1"/>
</dbReference>
<dbReference type="Gene3D" id="2.20.90.10">
    <property type="entry name" value="Vitellinogen, beta-sheet shell domain"/>
    <property type="match status" value="1"/>
</dbReference>
<keyword evidence="7" id="KW-0391">Immunity</keyword>
<dbReference type="PANTHER" id="PTHR13234:SF45">
    <property type="entry name" value="GAMMA-INTERFERON-INDUCIBLE LYSOSOMAL THIOL REDUCTASE-LIKE"/>
    <property type="match status" value="1"/>
</dbReference>
<keyword evidence="4 7" id="KW-0732">Signal</keyword>
<dbReference type="GO" id="GO:0002376">
    <property type="term" value="P:immune system process"/>
    <property type="evidence" value="ECO:0007669"/>
    <property type="project" value="UniProtKB-KW"/>
</dbReference>
<keyword evidence="3 7" id="KW-0964">Secreted</keyword>
<evidence type="ECO:0000256" key="7">
    <source>
        <dbReference type="RuleBase" id="RU369109"/>
    </source>
</evidence>
<dbReference type="GO" id="GO:0005764">
    <property type="term" value="C:lysosome"/>
    <property type="evidence" value="ECO:0007669"/>
    <property type="project" value="UniProtKB-SubCell"/>
</dbReference>
<organism evidence="9 10">
    <name type="scientific">Pangasianodon hypophthalmus</name>
    <name type="common">Striped catfish</name>
    <name type="synonym">Helicophagus hypophthalmus</name>
    <dbReference type="NCBI Taxonomy" id="310915"/>
    <lineage>
        <taxon>Eukaryota</taxon>
        <taxon>Metazoa</taxon>
        <taxon>Chordata</taxon>
        <taxon>Craniata</taxon>
        <taxon>Vertebrata</taxon>
        <taxon>Euteleostomi</taxon>
        <taxon>Actinopterygii</taxon>
        <taxon>Neopterygii</taxon>
        <taxon>Teleostei</taxon>
        <taxon>Ostariophysi</taxon>
        <taxon>Siluriformes</taxon>
        <taxon>Pangasiidae</taxon>
        <taxon>Pangasianodon</taxon>
    </lineage>
</organism>
<gene>
    <name evidence="9" type="ORF">PHYPO_G00027000</name>
</gene>
<evidence type="ECO:0000256" key="2">
    <source>
        <dbReference type="ARBA" id="ARBA00011615"/>
    </source>
</evidence>